<evidence type="ECO:0000313" key="1">
    <source>
        <dbReference type="EMBL" id="KAF5396495.1"/>
    </source>
</evidence>
<dbReference type="OrthoDB" id="10067762at2759"/>
<keyword evidence="2" id="KW-1185">Reference proteome</keyword>
<proteinExistence type="predicted"/>
<gene>
    <name evidence="1" type="ORF">PHET_10623</name>
</gene>
<dbReference type="Proteomes" id="UP000748531">
    <property type="component" value="Unassembled WGS sequence"/>
</dbReference>
<organism evidence="1 2">
    <name type="scientific">Paragonimus heterotremus</name>
    <dbReference type="NCBI Taxonomy" id="100268"/>
    <lineage>
        <taxon>Eukaryota</taxon>
        <taxon>Metazoa</taxon>
        <taxon>Spiralia</taxon>
        <taxon>Lophotrochozoa</taxon>
        <taxon>Platyhelminthes</taxon>
        <taxon>Trematoda</taxon>
        <taxon>Digenea</taxon>
        <taxon>Plagiorchiida</taxon>
        <taxon>Troglotremata</taxon>
        <taxon>Troglotrematidae</taxon>
        <taxon>Paragonimus</taxon>
    </lineage>
</organism>
<sequence length="164" mass="18736">MKFTAVDMRLHCFFDASALVYGAAVYVKVEDDDKRVMCSILMGKYRVSLIKSVTIPRLKLTTAVPAARLATQAMEELKLKSMLTFWRDSVVVKQLIRSITKRFTTSPANRLSAIHQCSSAAQWRYVETSENPADLASRGIRACDERKLDRWFHGPDFLKREESE</sequence>
<dbReference type="AlphaFoldDB" id="A0A8J4SJU7"/>
<dbReference type="InterPro" id="IPR008042">
    <property type="entry name" value="Retrotrans_Pao"/>
</dbReference>
<dbReference type="EMBL" id="LUCH01008004">
    <property type="protein sequence ID" value="KAF5396495.1"/>
    <property type="molecule type" value="Genomic_DNA"/>
</dbReference>
<name>A0A8J4SJU7_9TREM</name>
<reference evidence="1" key="1">
    <citation type="submission" date="2019-05" db="EMBL/GenBank/DDBJ databases">
        <title>Annotation for the trematode Paragonimus heterotremus.</title>
        <authorList>
            <person name="Choi Y.-J."/>
        </authorList>
    </citation>
    <scope>NUCLEOTIDE SEQUENCE</scope>
    <source>
        <strain evidence="1">LC</strain>
    </source>
</reference>
<accession>A0A8J4SJU7</accession>
<protein>
    <submittedName>
        <fullName evidence="1">WDFY family member 4</fullName>
    </submittedName>
</protein>
<comment type="caution">
    <text evidence="1">The sequence shown here is derived from an EMBL/GenBank/DDBJ whole genome shotgun (WGS) entry which is preliminary data.</text>
</comment>
<dbReference type="Pfam" id="PF05380">
    <property type="entry name" value="Peptidase_A17"/>
    <property type="match status" value="1"/>
</dbReference>
<dbReference type="PANTHER" id="PTHR47331">
    <property type="entry name" value="PHD-TYPE DOMAIN-CONTAINING PROTEIN"/>
    <property type="match status" value="1"/>
</dbReference>
<evidence type="ECO:0000313" key="2">
    <source>
        <dbReference type="Proteomes" id="UP000748531"/>
    </source>
</evidence>